<sequence length="166" mass="18876">MIQHSILHGHMLQELDLNLDIYTNPNPPLELHPSHFFSATLVVLKLQGTILLNPLPDSSFPNLWIMYLEYAIRYANCDSLPTFLATCPCSYPFLHFYILRLNAPALEHFYFHGLLSDNVVLENLPNSVKLGFQFKEIEKYSSTGGYARGYVTSGDHAIALYPWNSA</sequence>
<name>A0A7N2RA34_QUELO</name>
<proteinExistence type="predicted"/>
<dbReference type="AlphaFoldDB" id="A0A7N2RA34"/>
<dbReference type="Gramene" id="QL09p003788:mrna">
    <property type="protein sequence ID" value="QL09p003788:mrna"/>
    <property type="gene ID" value="QL09p003788"/>
</dbReference>
<dbReference type="EMBL" id="LRBV02000009">
    <property type="status" value="NOT_ANNOTATED_CDS"/>
    <property type="molecule type" value="Genomic_DNA"/>
</dbReference>
<organism evidence="1 2">
    <name type="scientific">Quercus lobata</name>
    <name type="common">Valley oak</name>
    <dbReference type="NCBI Taxonomy" id="97700"/>
    <lineage>
        <taxon>Eukaryota</taxon>
        <taxon>Viridiplantae</taxon>
        <taxon>Streptophyta</taxon>
        <taxon>Embryophyta</taxon>
        <taxon>Tracheophyta</taxon>
        <taxon>Spermatophyta</taxon>
        <taxon>Magnoliopsida</taxon>
        <taxon>eudicotyledons</taxon>
        <taxon>Gunneridae</taxon>
        <taxon>Pentapetalae</taxon>
        <taxon>rosids</taxon>
        <taxon>fabids</taxon>
        <taxon>Fagales</taxon>
        <taxon>Fagaceae</taxon>
        <taxon>Quercus</taxon>
    </lineage>
</organism>
<reference evidence="1 2" key="1">
    <citation type="journal article" date="2016" name="G3 (Bethesda)">
        <title>First Draft Assembly and Annotation of the Genome of a California Endemic Oak Quercus lobata Nee (Fagaceae).</title>
        <authorList>
            <person name="Sork V.L."/>
            <person name="Fitz-Gibbon S.T."/>
            <person name="Puiu D."/>
            <person name="Crepeau M."/>
            <person name="Gugger P.F."/>
            <person name="Sherman R."/>
            <person name="Stevens K."/>
            <person name="Langley C.H."/>
            <person name="Pellegrini M."/>
            <person name="Salzberg S.L."/>
        </authorList>
    </citation>
    <scope>NUCLEOTIDE SEQUENCE [LARGE SCALE GENOMIC DNA]</scope>
    <source>
        <strain evidence="1 2">cv. SW786</strain>
    </source>
</reference>
<dbReference type="EnsemblPlants" id="QL09p003788:mrna">
    <property type="protein sequence ID" value="QL09p003788:mrna"/>
    <property type="gene ID" value="QL09p003788"/>
</dbReference>
<keyword evidence="2" id="KW-1185">Reference proteome</keyword>
<reference evidence="1" key="2">
    <citation type="submission" date="2021-01" db="UniProtKB">
        <authorList>
            <consortium name="EnsemblPlants"/>
        </authorList>
    </citation>
    <scope>IDENTIFICATION</scope>
</reference>
<dbReference type="InParanoid" id="A0A7N2RA34"/>
<dbReference type="Proteomes" id="UP000594261">
    <property type="component" value="Chromosome 9"/>
</dbReference>
<evidence type="ECO:0000313" key="2">
    <source>
        <dbReference type="Proteomes" id="UP000594261"/>
    </source>
</evidence>
<evidence type="ECO:0000313" key="1">
    <source>
        <dbReference type="EnsemblPlants" id="QL09p003788:mrna"/>
    </source>
</evidence>
<protein>
    <submittedName>
        <fullName evidence="1">Uncharacterized protein</fullName>
    </submittedName>
</protein>
<accession>A0A7N2RA34</accession>